<evidence type="ECO:0000256" key="2">
    <source>
        <dbReference type="ARBA" id="ARBA00022664"/>
    </source>
</evidence>
<evidence type="ECO:0000256" key="3">
    <source>
        <dbReference type="ARBA" id="ARBA00022737"/>
    </source>
</evidence>
<comment type="caution">
    <text evidence="9">The sequence shown here is derived from an EMBL/GenBank/DDBJ whole genome shotgun (WGS) entry which is preliminary data.</text>
</comment>
<evidence type="ECO:0000256" key="5">
    <source>
        <dbReference type="ARBA" id="ARBA00023242"/>
    </source>
</evidence>
<reference evidence="9" key="1">
    <citation type="journal article" date="2023" name="Mol. Phylogenet. Evol.">
        <title>Genome-scale phylogeny and comparative genomics of the fungal order Sordariales.</title>
        <authorList>
            <person name="Hensen N."/>
            <person name="Bonometti L."/>
            <person name="Westerberg I."/>
            <person name="Brannstrom I.O."/>
            <person name="Guillou S."/>
            <person name="Cros-Aarteil S."/>
            <person name="Calhoun S."/>
            <person name="Haridas S."/>
            <person name="Kuo A."/>
            <person name="Mondo S."/>
            <person name="Pangilinan J."/>
            <person name="Riley R."/>
            <person name="LaButti K."/>
            <person name="Andreopoulos B."/>
            <person name="Lipzen A."/>
            <person name="Chen C."/>
            <person name="Yan M."/>
            <person name="Daum C."/>
            <person name="Ng V."/>
            <person name="Clum A."/>
            <person name="Steindorff A."/>
            <person name="Ohm R.A."/>
            <person name="Martin F."/>
            <person name="Silar P."/>
            <person name="Natvig D.O."/>
            <person name="Lalanne C."/>
            <person name="Gautier V."/>
            <person name="Ament-Velasquez S.L."/>
            <person name="Kruys A."/>
            <person name="Hutchinson M.I."/>
            <person name="Powell A.J."/>
            <person name="Barry K."/>
            <person name="Miller A.N."/>
            <person name="Grigoriev I.V."/>
            <person name="Debuchy R."/>
            <person name="Gladieux P."/>
            <person name="Hiltunen Thoren M."/>
            <person name="Johannesson H."/>
        </authorList>
    </citation>
    <scope>NUCLEOTIDE SEQUENCE</scope>
    <source>
        <strain evidence="9">CBS 958.72</strain>
    </source>
</reference>
<evidence type="ECO:0000313" key="9">
    <source>
        <dbReference type="EMBL" id="KAK3379398.1"/>
    </source>
</evidence>
<organism evidence="9 10">
    <name type="scientific">Lasiosphaeria ovina</name>
    <dbReference type="NCBI Taxonomy" id="92902"/>
    <lineage>
        <taxon>Eukaryota</taxon>
        <taxon>Fungi</taxon>
        <taxon>Dikarya</taxon>
        <taxon>Ascomycota</taxon>
        <taxon>Pezizomycotina</taxon>
        <taxon>Sordariomycetes</taxon>
        <taxon>Sordariomycetidae</taxon>
        <taxon>Sordariales</taxon>
        <taxon>Lasiosphaeriaceae</taxon>
        <taxon>Lasiosphaeria</taxon>
    </lineage>
</organism>
<keyword evidence="4 6" id="KW-0694">RNA-binding</keyword>
<dbReference type="InterPro" id="IPR000504">
    <property type="entry name" value="RRM_dom"/>
</dbReference>
<dbReference type="InterPro" id="IPR012677">
    <property type="entry name" value="Nucleotide-bd_a/b_plait_sf"/>
</dbReference>
<feature type="compositionally biased region" description="Pro residues" evidence="7">
    <location>
        <begin position="420"/>
        <end position="429"/>
    </location>
</feature>
<dbReference type="GO" id="GO:0005634">
    <property type="term" value="C:nucleus"/>
    <property type="evidence" value="ECO:0007669"/>
    <property type="project" value="UniProtKB-SubCell"/>
</dbReference>
<sequence>MSGINRNSQKLNFVSVLVEPGRETGIFYIPVANLTRGTTWRELRAFVEKGAQCVVDRVEVYPPDSGYVRVADEASFDRVFYFLNGGVLKERGLIAFDGNRTEKVAVKVQEDDPQFASIVSTPKSPSVMGTPIQGGLPPVSYPEPFPGSPQAGMSYPGVAAGSNTGLQYTTTSAYQGYGTGSPLHYHTSPQLASPGVAVPSLGVSSPASYQYTYSPTEQYSQVYPMYPGVAGTAVAQSPGADFGYGSYDPYSQQARPWPGQATAVEAAGYGNTALGGGQFGDPDKRAIMIKNMSFDGLNDAKIRGYIYNHVSQDAGNKVQSVEIPARRSGSSKPRGYAIVWFATADVAEVAARALHNAKVDGRKLEVRQIGAESVPVATEYYQDQGGSQAAAVDQKKERRKQQRRDQNEPKGKDSSRGQRPPSPPPPPPSSSSSASATGSGKPAIAHGTNLAIVSRGSKKSRA</sequence>
<dbReference type="Gene3D" id="3.30.70.330">
    <property type="match status" value="1"/>
</dbReference>
<dbReference type="Proteomes" id="UP001287356">
    <property type="component" value="Unassembled WGS sequence"/>
</dbReference>
<dbReference type="InterPro" id="IPR035979">
    <property type="entry name" value="RBD_domain_sf"/>
</dbReference>
<name>A0AAE0KMX2_9PEZI</name>
<protein>
    <recommendedName>
        <fullName evidence="8">RRM domain-containing protein</fullName>
    </recommendedName>
</protein>
<keyword evidence="2" id="KW-0507">mRNA processing</keyword>
<feature type="compositionally biased region" description="Basic and acidic residues" evidence="7">
    <location>
        <begin position="403"/>
        <end position="416"/>
    </location>
</feature>
<evidence type="ECO:0000259" key="8">
    <source>
        <dbReference type="PROSITE" id="PS50102"/>
    </source>
</evidence>
<evidence type="ECO:0000256" key="7">
    <source>
        <dbReference type="SAM" id="MobiDB-lite"/>
    </source>
</evidence>
<dbReference type="InterPro" id="IPR050374">
    <property type="entry name" value="RRT5_SRSF_SR"/>
</dbReference>
<feature type="region of interest" description="Disordered" evidence="7">
    <location>
        <begin position="382"/>
        <end position="462"/>
    </location>
</feature>
<dbReference type="GO" id="GO:0006397">
    <property type="term" value="P:mRNA processing"/>
    <property type="evidence" value="ECO:0007669"/>
    <property type="project" value="UniProtKB-KW"/>
</dbReference>
<dbReference type="SMART" id="SM00360">
    <property type="entry name" value="RRM"/>
    <property type="match status" value="2"/>
</dbReference>
<proteinExistence type="predicted"/>
<evidence type="ECO:0000313" key="10">
    <source>
        <dbReference type="Proteomes" id="UP001287356"/>
    </source>
</evidence>
<keyword evidence="10" id="KW-1185">Reference proteome</keyword>
<dbReference type="GO" id="GO:0003729">
    <property type="term" value="F:mRNA binding"/>
    <property type="evidence" value="ECO:0007669"/>
    <property type="project" value="TreeGrafter"/>
</dbReference>
<accession>A0AAE0KMX2</accession>
<evidence type="ECO:0000256" key="4">
    <source>
        <dbReference type="ARBA" id="ARBA00022884"/>
    </source>
</evidence>
<dbReference type="PANTHER" id="PTHR23003">
    <property type="entry name" value="RNA RECOGNITION MOTIF RRM DOMAIN CONTAINING PROTEIN"/>
    <property type="match status" value="1"/>
</dbReference>
<dbReference type="PANTHER" id="PTHR23003:SF62">
    <property type="entry name" value="SERINE_ARGININE (SR)-TYPE SHUTTLING MRNA BINDING PROTEIN NPL3"/>
    <property type="match status" value="1"/>
</dbReference>
<dbReference type="GO" id="GO:0005737">
    <property type="term" value="C:cytoplasm"/>
    <property type="evidence" value="ECO:0007669"/>
    <property type="project" value="TreeGrafter"/>
</dbReference>
<keyword evidence="3" id="KW-0677">Repeat</keyword>
<feature type="domain" description="RRM" evidence="8">
    <location>
        <begin position="285"/>
        <end position="371"/>
    </location>
</feature>
<dbReference type="AlphaFoldDB" id="A0AAE0KMX2"/>
<dbReference type="SUPFAM" id="SSF54928">
    <property type="entry name" value="RNA-binding domain, RBD"/>
    <property type="match status" value="1"/>
</dbReference>
<dbReference type="EMBL" id="JAULSN010000002">
    <property type="protein sequence ID" value="KAK3379398.1"/>
    <property type="molecule type" value="Genomic_DNA"/>
</dbReference>
<comment type="subcellular location">
    <subcellularLocation>
        <location evidence="1">Nucleus</location>
    </subcellularLocation>
</comment>
<dbReference type="CDD" id="cd00590">
    <property type="entry name" value="RRM_SF"/>
    <property type="match status" value="1"/>
</dbReference>
<evidence type="ECO:0000256" key="1">
    <source>
        <dbReference type="ARBA" id="ARBA00004123"/>
    </source>
</evidence>
<gene>
    <name evidence="9" type="ORF">B0T24DRAFT_154501</name>
</gene>
<keyword evidence="5" id="KW-0539">Nucleus</keyword>
<reference evidence="9" key="2">
    <citation type="submission" date="2023-06" db="EMBL/GenBank/DDBJ databases">
        <authorList>
            <consortium name="Lawrence Berkeley National Laboratory"/>
            <person name="Haridas S."/>
            <person name="Hensen N."/>
            <person name="Bonometti L."/>
            <person name="Westerberg I."/>
            <person name="Brannstrom I.O."/>
            <person name="Guillou S."/>
            <person name="Cros-Aarteil S."/>
            <person name="Calhoun S."/>
            <person name="Kuo A."/>
            <person name="Mondo S."/>
            <person name="Pangilinan J."/>
            <person name="Riley R."/>
            <person name="Labutti K."/>
            <person name="Andreopoulos B."/>
            <person name="Lipzen A."/>
            <person name="Chen C."/>
            <person name="Yanf M."/>
            <person name="Daum C."/>
            <person name="Ng V."/>
            <person name="Clum A."/>
            <person name="Steindorff A."/>
            <person name="Ohm R."/>
            <person name="Martin F."/>
            <person name="Silar P."/>
            <person name="Natvig D."/>
            <person name="Lalanne C."/>
            <person name="Gautier V."/>
            <person name="Ament-Velasquez S.L."/>
            <person name="Kruys A."/>
            <person name="Hutchinson M.I."/>
            <person name="Powell A.J."/>
            <person name="Barry K."/>
            <person name="Miller A.N."/>
            <person name="Grigoriev I.V."/>
            <person name="Debuchy R."/>
            <person name="Gladieux P."/>
            <person name="Thoren M.H."/>
            <person name="Johannesson H."/>
        </authorList>
    </citation>
    <scope>NUCLEOTIDE SEQUENCE</scope>
    <source>
        <strain evidence="9">CBS 958.72</strain>
    </source>
</reference>
<dbReference type="PROSITE" id="PS50102">
    <property type="entry name" value="RRM"/>
    <property type="match status" value="1"/>
</dbReference>
<evidence type="ECO:0000256" key="6">
    <source>
        <dbReference type="PROSITE-ProRule" id="PRU00176"/>
    </source>
</evidence>